<dbReference type="Gene3D" id="1.10.10.10">
    <property type="entry name" value="Winged helix-like DNA-binding domain superfamily/Winged helix DNA-binding domain"/>
    <property type="match status" value="1"/>
</dbReference>
<dbReference type="GO" id="GO:0003700">
    <property type="term" value="F:DNA-binding transcription factor activity"/>
    <property type="evidence" value="ECO:0007669"/>
    <property type="project" value="InterPro"/>
</dbReference>
<dbReference type="GO" id="GO:0003677">
    <property type="term" value="F:DNA binding"/>
    <property type="evidence" value="ECO:0007669"/>
    <property type="project" value="UniProtKB-KW"/>
</dbReference>
<dbReference type="InterPro" id="IPR036388">
    <property type="entry name" value="WH-like_DNA-bd_sf"/>
</dbReference>
<dbReference type="CDD" id="cd07377">
    <property type="entry name" value="WHTH_GntR"/>
    <property type="match status" value="1"/>
</dbReference>
<comment type="caution">
    <text evidence="5">The sequence shown here is derived from an EMBL/GenBank/DDBJ whole genome shotgun (WGS) entry which is preliminary data.</text>
</comment>
<evidence type="ECO:0000256" key="3">
    <source>
        <dbReference type="ARBA" id="ARBA00023163"/>
    </source>
</evidence>
<dbReference type="EMBL" id="BMXI01000001">
    <property type="protein sequence ID" value="GHC41083.1"/>
    <property type="molecule type" value="Genomic_DNA"/>
</dbReference>
<reference evidence="5" key="1">
    <citation type="journal article" date="2014" name="Int. J. Syst. Evol. Microbiol.">
        <title>Complete genome sequence of Corynebacterium casei LMG S-19264T (=DSM 44701T), isolated from a smear-ripened cheese.</title>
        <authorList>
            <consortium name="US DOE Joint Genome Institute (JGI-PGF)"/>
            <person name="Walter F."/>
            <person name="Albersmeier A."/>
            <person name="Kalinowski J."/>
            <person name="Ruckert C."/>
        </authorList>
    </citation>
    <scope>NUCLEOTIDE SEQUENCE</scope>
    <source>
        <strain evidence="5">KCTC 12988</strain>
    </source>
</reference>
<keyword evidence="3" id="KW-0804">Transcription</keyword>
<dbReference type="InterPro" id="IPR000524">
    <property type="entry name" value="Tscrpt_reg_HTH_GntR"/>
</dbReference>
<evidence type="ECO:0000313" key="5">
    <source>
        <dbReference type="EMBL" id="GHC41083.1"/>
    </source>
</evidence>
<dbReference type="AlphaFoldDB" id="A0A918TBG4"/>
<dbReference type="SMART" id="SM00345">
    <property type="entry name" value="HTH_GNTR"/>
    <property type="match status" value="1"/>
</dbReference>
<evidence type="ECO:0000259" key="4">
    <source>
        <dbReference type="PROSITE" id="PS50949"/>
    </source>
</evidence>
<keyword evidence="1" id="KW-0805">Transcription regulation</keyword>
<feature type="domain" description="HTH gntR-type" evidence="4">
    <location>
        <begin position="12"/>
        <end position="80"/>
    </location>
</feature>
<organism evidence="5 6">
    <name type="scientific">Roseibacillus persicicus</name>
    <dbReference type="NCBI Taxonomy" id="454148"/>
    <lineage>
        <taxon>Bacteria</taxon>
        <taxon>Pseudomonadati</taxon>
        <taxon>Verrucomicrobiota</taxon>
        <taxon>Verrucomicrobiia</taxon>
        <taxon>Verrucomicrobiales</taxon>
        <taxon>Verrucomicrobiaceae</taxon>
        <taxon>Roseibacillus</taxon>
    </lineage>
</organism>
<evidence type="ECO:0000313" key="6">
    <source>
        <dbReference type="Proteomes" id="UP000644507"/>
    </source>
</evidence>
<dbReference type="SUPFAM" id="SSF46785">
    <property type="entry name" value="Winged helix' DNA-binding domain"/>
    <property type="match status" value="1"/>
</dbReference>
<dbReference type="Proteomes" id="UP000644507">
    <property type="component" value="Unassembled WGS sequence"/>
</dbReference>
<gene>
    <name evidence="5" type="ORF">GCM10007100_02150</name>
</gene>
<evidence type="ECO:0000256" key="2">
    <source>
        <dbReference type="ARBA" id="ARBA00023125"/>
    </source>
</evidence>
<keyword evidence="2" id="KW-0238">DNA-binding</keyword>
<protein>
    <recommendedName>
        <fullName evidence="4">HTH gntR-type domain-containing protein</fullName>
    </recommendedName>
</protein>
<dbReference type="InterPro" id="IPR036390">
    <property type="entry name" value="WH_DNA-bd_sf"/>
</dbReference>
<proteinExistence type="predicted"/>
<evidence type="ECO:0000256" key="1">
    <source>
        <dbReference type="ARBA" id="ARBA00023015"/>
    </source>
</evidence>
<dbReference type="PANTHER" id="PTHR38445:SF7">
    <property type="entry name" value="GNTR-FAMILY TRANSCRIPTIONAL REGULATOR"/>
    <property type="match status" value="1"/>
</dbReference>
<reference evidence="5" key="2">
    <citation type="submission" date="2020-09" db="EMBL/GenBank/DDBJ databases">
        <authorList>
            <person name="Sun Q."/>
            <person name="Kim S."/>
        </authorList>
    </citation>
    <scope>NUCLEOTIDE SEQUENCE</scope>
    <source>
        <strain evidence="5">KCTC 12988</strain>
    </source>
</reference>
<keyword evidence="6" id="KW-1185">Reference proteome</keyword>
<dbReference type="PROSITE" id="PS50949">
    <property type="entry name" value="HTH_GNTR"/>
    <property type="match status" value="1"/>
</dbReference>
<dbReference type="RefSeq" id="WP_189566515.1">
    <property type="nucleotide sequence ID" value="NZ_BMXI01000001.1"/>
</dbReference>
<accession>A0A918TBG4</accession>
<dbReference type="Pfam" id="PF00392">
    <property type="entry name" value="GntR"/>
    <property type="match status" value="1"/>
</dbReference>
<name>A0A918TBG4_9BACT</name>
<dbReference type="PANTHER" id="PTHR38445">
    <property type="entry name" value="HTH-TYPE TRANSCRIPTIONAL REPRESSOR YTRA"/>
    <property type="match status" value="1"/>
</dbReference>
<sequence>MLPFRLQLQDGLPVSEQMFRASVRAILSGELVGGTIFPSVRVMAQELKVSPTTVHKAILELKEGGFLVSRPGVGMVVVGKDKLGTEVLREQLREPAEELLREAKLLGLGVVELSELLQELEENE</sequence>